<feature type="non-terminal residue" evidence="2">
    <location>
        <position position="1"/>
    </location>
</feature>
<feature type="compositionally biased region" description="Basic and acidic residues" evidence="1">
    <location>
        <begin position="77"/>
        <end position="107"/>
    </location>
</feature>
<proteinExistence type="predicted"/>
<reference evidence="2 3" key="1">
    <citation type="journal article" date="2018" name="Sci. Rep.">
        <title>Comparative genomics provides insights into the lifestyle and reveals functional heterogeneity of dark septate endophytic fungi.</title>
        <authorList>
            <person name="Knapp D.G."/>
            <person name="Nemeth J.B."/>
            <person name="Barry K."/>
            <person name="Hainaut M."/>
            <person name="Henrissat B."/>
            <person name="Johnson J."/>
            <person name="Kuo A."/>
            <person name="Lim J.H.P."/>
            <person name="Lipzen A."/>
            <person name="Nolan M."/>
            <person name="Ohm R.A."/>
            <person name="Tamas L."/>
            <person name="Grigoriev I.V."/>
            <person name="Spatafora J.W."/>
            <person name="Nagy L.G."/>
            <person name="Kovacs G.M."/>
        </authorList>
    </citation>
    <scope>NUCLEOTIDE SEQUENCE [LARGE SCALE GENOMIC DNA]</scope>
    <source>
        <strain evidence="2 3">DSE2036</strain>
    </source>
</reference>
<name>A0A2V1D5C9_9PLEO</name>
<gene>
    <name evidence="2" type="ORF">DM02DRAFT_541949</name>
</gene>
<dbReference type="Proteomes" id="UP000244855">
    <property type="component" value="Unassembled WGS sequence"/>
</dbReference>
<dbReference type="OrthoDB" id="3794770at2759"/>
<dbReference type="AlphaFoldDB" id="A0A2V1D5C9"/>
<feature type="region of interest" description="Disordered" evidence="1">
    <location>
        <begin position="77"/>
        <end position="170"/>
    </location>
</feature>
<dbReference type="EMBL" id="KZ805604">
    <property type="protein sequence ID" value="PVH93240.1"/>
    <property type="molecule type" value="Genomic_DNA"/>
</dbReference>
<organism evidence="2 3">
    <name type="scientific">Periconia macrospinosa</name>
    <dbReference type="NCBI Taxonomy" id="97972"/>
    <lineage>
        <taxon>Eukaryota</taxon>
        <taxon>Fungi</taxon>
        <taxon>Dikarya</taxon>
        <taxon>Ascomycota</taxon>
        <taxon>Pezizomycotina</taxon>
        <taxon>Dothideomycetes</taxon>
        <taxon>Pleosporomycetidae</taxon>
        <taxon>Pleosporales</taxon>
        <taxon>Massarineae</taxon>
        <taxon>Periconiaceae</taxon>
        <taxon>Periconia</taxon>
    </lineage>
</organism>
<accession>A0A2V1D5C9</accession>
<evidence type="ECO:0000313" key="3">
    <source>
        <dbReference type="Proteomes" id="UP000244855"/>
    </source>
</evidence>
<evidence type="ECO:0000256" key="1">
    <source>
        <dbReference type="SAM" id="MobiDB-lite"/>
    </source>
</evidence>
<sequence>GKDWLKIKTLINSVVPDPSDKRVQKIHRSLHHMAVKDNLQKTEIEGLRKAQQVQKAQDKAAKAQQKLLKLQEQEERKRLRVKKKEERERIKAAKQGARERKKQEKQNTQRSIQTSQKGKRKASKPITNPVQKKQKRGADAEVGGDAQARDPQPIRTTRGGRNISLPSKFK</sequence>
<protein>
    <submittedName>
        <fullName evidence="2">Uncharacterized protein</fullName>
    </submittedName>
</protein>
<evidence type="ECO:0000313" key="2">
    <source>
        <dbReference type="EMBL" id="PVH93240.1"/>
    </source>
</evidence>
<keyword evidence="3" id="KW-1185">Reference proteome</keyword>